<name>A0A0N5BSU2_STREA</name>
<organism evidence="3 4">
    <name type="scientific">Strongyloides papillosus</name>
    <name type="common">Intestinal threadworm</name>
    <dbReference type="NCBI Taxonomy" id="174720"/>
    <lineage>
        <taxon>Eukaryota</taxon>
        <taxon>Metazoa</taxon>
        <taxon>Ecdysozoa</taxon>
        <taxon>Nematoda</taxon>
        <taxon>Chromadorea</taxon>
        <taxon>Rhabditida</taxon>
        <taxon>Tylenchina</taxon>
        <taxon>Panagrolaimomorpha</taxon>
        <taxon>Strongyloidoidea</taxon>
        <taxon>Strongyloididae</taxon>
        <taxon>Strongyloides</taxon>
    </lineage>
</organism>
<keyword evidence="2" id="KW-1133">Transmembrane helix</keyword>
<feature type="transmembrane region" description="Helical" evidence="2">
    <location>
        <begin position="77"/>
        <end position="103"/>
    </location>
</feature>
<accession>A0A0N5BSU2</accession>
<keyword evidence="2" id="KW-0472">Membrane</keyword>
<feature type="transmembrane region" description="Helical" evidence="2">
    <location>
        <begin position="176"/>
        <end position="197"/>
    </location>
</feature>
<feature type="region of interest" description="Disordered" evidence="1">
    <location>
        <begin position="1"/>
        <end position="32"/>
    </location>
</feature>
<reference evidence="4" key="1">
    <citation type="submission" date="2017-02" db="UniProtKB">
        <authorList>
            <consortium name="WormBaseParasite"/>
        </authorList>
    </citation>
    <scope>IDENTIFICATION</scope>
</reference>
<feature type="compositionally biased region" description="Basic and acidic residues" evidence="1">
    <location>
        <begin position="14"/>
        <end position="32"/>
    </location>
</feature>
<dbReference type="WBParaSite" id="SPAL_0000893400.1">
    <property type="protein sequence ID" value="SPAL_0000893400.1"/>
    <property type="gene ID" value="SPAL_0000893400"/>
</dbReference>
<evidence type="ECO:0000313" key="4">
    <source>
        <dbReference type="WBParaSite" id="SPAL_0000893400.1"/>
    </source>
</evidence>
<evidence type="ECO:0000256" key="2">
    <source>
        <dbReference type="SAM" id="Phobius"/>
    </source>
</evidence>
<dbReference type="AlphaFoldDB" id="A0A0N5BSU2"/>
<protein>
    <submittedName>
        <fullName evidence="4">Na_H_Exchanger domain-containing protein</fullName>
    </submittedName>
</protein>
<proteinExistence type="predicted"/>
<keyword evidence="2" id="KW-0812">Transmembrane</keyword>
<dbReference type="Proteomes" id="UP000046392">
    <property type="component" value="Unplaced"/>
</dbReference>
<sequence>MVTISPIDKNNLGDLKKSSPRSDKKSDKEGRKCSKFRNGVSLTSKGETNTEDHCKKNPDSLGIQNGKLLFIEFSWMYFDLIVIGQILLSISFIMCGFLYFILGSTFSEVMGLVLLFFYLLLPTIPAYKSMANSNTYSGIYAYCFIQLSEILENIFLLTTMIFSSEVLEVTTVKRCYLIGLLLFYQLISVIIVTTRPFKRVSKGTLKRLFGTSDEVELLNVGGKTHKAV</sequence>
<feature type="transmembrane region" description="Helical" evidence="2">
    <location>
        <begin position="139"/>
        <end position="164"/>
    </location>
</feature>
<keyword evidence="3" id="KW-1185">Reference proteome</keyword>
<evidence type="ECO:0000313" key="3">
    <source>
        <dbReference type="Proteomes" id="UP000046392"/>
    </source>
</evidence>
<feature type="transmembrane region" description="Helical" evidence="2">
    <location>
        <begin position="109"/>
        <end position="127"/>
    </location>
</feature>
<evidence type="ECO:0000256" key="1">
    <source>
        <dbReference type="SAM" id="MobiDB-lite"/>
    </source>
</evidence>